<name>A0A7J6DUX5_CANSA</name>
<dbReference type="AlphaFoldDB" id="A0A7J6DUX5"/>
<dbReference type="EMBL" id="JAATIP010000379">
    <property type="protein sequence ID" value="KAF4349898.1"/>
    <property type="molecule type" value="Genomic_DNA"/>
</dbReference>
<evidence type="ECO:0000313" key="2">
    <source>
        <dbReference type="Proteomes" id="UP000525078"/>
    </source>
</evidence>
<dbReference type="Proteomes" id="UP000525078">
    <property type="component" value="Unassembled WGS sequence"/>
</dbReference>
<protein>
    <submittedName>
        <fullName evidence="1">Uncharacterized protein</fullName>
    </submittedName>
</protein>
<organism evidence="1 2">
    <name type="scientific">Cannabis sativa</name>
    <name type="common">Hemp</name>
    <name type="synonym">Marijuana</name>
    <dbReference type="NCBI Taxonomy" id="3483"/>
    <lineage>
        <taxon>Eukaryota</taxon>
        <taxon>Viridiplantae</taxon>
        <taxon>Streptophyta</taxon>
        <taxon>Embryophyta</taxon>
        <taxon>Tracheophyta</taxon>
        <taxon>Spermatophyta</taxon>
        <taxon>Magnoliopsida</taxon>
        <taxon>eudicotyledons</taxon>
        <taxon>Gunneridae</taxon>
        <taxon>Pentapetalae</taxon>
        <taxon>rosids</taxon>
        <taxon>fabids</taxon>
        <taxon>Rosales</taxon>
        <taxon>Cannabaceae</taxon>
        <taxon>Cannabis</taxon>
    </lineage>
</organism>
<reference evidence="1 2" key="1">
    <citation type="journal article" date="2020" name="bioRxiv">
        <title>Sequence and annotation of 42 cannabis genomes reveals extensive copy number variation in cannabinoid synthesis and pathogen resistance genes.</title>
        <authorList>
            <person name="Mckernan K.J."/>
            <person name="Helbert Y."/>
            <person name="Kane L.T."/>
            <person name="Ebling H."/>
            <person name="Zhang L."/>
            <person name="Liu B."/>
            <person name="Eaton Z."/>
            <person name="Mclaughlin S."/>
            <person name="Kingan S."/>
            <person name="Baybayan P."/>
            <person name="Concepcion G."/>
            <person name="Jordan M."/>
            <person name="Riva A."/>
            <person name="Barbazuk W."/>
            <person name="Harkins T."/>
        </authorList>
    </citation>
    <scope>NUCLEOTIDE SEQUENCE [LARGE SCALE GENOMIC DNA]</scope>
    <source>
        <strain evidence="2">cv. Jamaican Lion 4</strain>
        <tissue evidence="1">Leaf</tissue>
    </source>
</reference>
<accession>A0A7J6DUX5</accession>
<gene>
    <name evidence="1" type="ORF">F8388_005129</name>
</gene>
<evidence type="ECO:0000313" key="1">
    <source>
        <dbReference type="EMBL" id="KAF4349898.1"/>
    </source>
</evidence>
<proteinExistence type="predicted"/>
<comment type="caution">
    <text evidence="1">The sequence shown here is derived from an EMBL/GenBank/DDBJ whole genome shotgun (WGS) entry which is preliminary data.</text>
</comment>
<sequence length="86" mass="9602">MINIKHIVYANSPATSKYYDLEGDLLRKMKQELLLRIVVHAVVFAEGQISDKKKLKKRATIVTTTATVSPSSYVAPAREEKTIANV</sequence>